<reference evidence="6" key="1">
    <citation type="submission" date="2025-08" db="UniProtKB">
        <authorList>
            <consortium name="Ensembl"/>
        </authorList>
    </citation>
    <scope>IDENTIFICATION</scope>
</reference>
<reference evidence="6" key="2">
    <citation type="submission" date="2025-09" db="UniProtKB">
        <authorList>
            <consortium name="Ensembl"/>
        </authorList>
    </citation>
    <scope>IDENTIFICATION</scope>
</reference>
<dbReference type="GO" id="GO:0000159">
    <property type="term" value="C:protein phosphatase type 2A complex"/>
    <property type="evidence" value="ECO:0007669"/>
    <property type="project" value="TreeGrafter"/>
</dbReference>
<evidence type="ECO:0000313" key="7">
    <source>
        <dbReference type="Proteomes" id="UP000472262"/>
    </source>
</evidence>
<feature type="repeat" description="HEAT" evidence="3">
    <location>
        <begin position="477"/>
        <end position="515"/>
    </location>
</feature>
<dbReference type="InterPro" id="IPR011989">
    <property type="entry name" value="ARM-like"/>
</dbReference>
<proteinExistence type="inferred from homology"/>
<dbReference type="Ensembl" id="ENSSGRT00000079101.1">
    <property type="protein sequence ID" value="ENSSGRP00000074311.1"/>
    <property type="gene ID" value="ENSSGRG00000037569.1"/>
</dbReference>
<evidence type="ECO:0000256" key="2">
    <source>
        <dbReference type="ARBA" id="ARBA00038332"/>
    </source>
</evidence>
<feature type="repeat" description="HEAT" evidence="3">
    <location>
        <begin position="399"/>
        <end position="437"/>
    </location>
</feature>
<feature type="transmembrane region" description="Helical" evidence="4">
    <location>
        <begin position="589"/>
        <end position="609"/>
    </location>
</feature>
<evidence type="ECO:0000256" key="4">
    <source>
        <dbReference type="SAM" id="Phobius"/>
    </source>
</evidence>
<keyword evidence="7" id="KW-1185">Reference proteome</keyword>
<dbReference type="PROSITE" id="PS50077">
    <property type="entry name" value="HEAT_REPEAT"/>
    <property type="match status" value="9"/>
</dbReference>
<gene>
    <name evidence="6" type="primary">ppp2r1bb</name>
</gene>
<evidence type="ECO:0000313" key="6">
    <source>
        <dbReference type="Ensembl" id="ENSSGRP00000074311.1"/>
    </source>
</evidence>
<dbReference type="AlphaFoldDB" id="A0A672QEQ1"/>
<dbReference type="InterPro" id="IPR054573">
    <property type="entry name" value="PP2A/SF3B1-like_HEAT"/>
</dbReference>
<feature type="domain" description="Phosphatase PP2A regulatory subunit A/Splicing factor 3B subunit 1-like HEAT repeat" evidence="5">
    <location>
        <begin position="316"/>
        <end position="374"/>
    </location>
</feature>
<feature type="repeat" description="HEAT" evidence="3">
    <location>
        <begin position="52"/>
        <end position="90"/>
    </location>
</feature>
<dbReference type="InterPro" id="IPR000357">
    <property type="entry name" value="HEAT"/>
</dbReference>
<feature type="repeat" description="HEAT" evidence="3">
    <location>
        <begin position="245"/>
        <end position="283"/>
    </location>
</feature>
<dbReference type="PANTHER" id="PTHR10648">
    <property type="entry name" value="SERINE/THREONINE-PROTEIN PHOSPHATASE PP2A 65 KDA REGULATORY SUBUNIT"/>
    <property type="match status" value="1"/>
</dbReference>
<keyword evidence="4" id="KW-1133">Transmembrane helix</keyword>
<dbReference type="Pfam" id="PF02985">
    <property type="entry name" value="HEAT"/>
    <property type="match status" value="4"/>
</dbReference>
<dbReference type="Gene3D" id="1.25.10.10">
    <property type="entry name" value="Leucine-rich Repeat Variant"/>
    <property type="match status" value="1"/>
</dbReference>
<evidence type="ECO:0000256" key="3">
    <source>
        <dbReference type="PROSITE-ProRule" id="PRU00103"/>
    </source>
</evidence>
<keyword evidence="1" id="KW-0677">Repeat</keyword>
<keyword evidence="4" id="KW-0812">Transmembrane</keyword>
<dbReference type="GO" id="GO:0019888">
    <property type="term" value="F:protein phosphatase regulator activity"/>
    <property type="evidence" value="ECO:0007669"/>
    <property type="project" value="TreeGrafter"/>
</dbReference>
<sequence length="611" mass="67786">MICNWTLSLSGVFPSARASSGDRAAQHNASAVCSGSSRSKMAGAEGDDSLYPIAVLIDELRNEDVQLRLNSIKKLSTIALALGVERTRTELLPFLTDTIYDEDEVLLALAEQLGSFTVLVGGPEFVHCLLPPLESLATVEETVVRDKAVESLRKISQEHSPVDLEVHFVPLVKRLASGDWFTSRTSACGLFGVCYPRVSSTVKAEIRQHFRTLCSDDTPMVRRAASSKLGEFAKVLELDYVKSDIIPLFTALASDEQDSVRLLAVEAGVSIAALLPQEDLEDLVMPTLRQAAEDKSWRVRYMVADKFSELQKAVGPEITKNDLVPAFQNLLKDCEAEVRTAAANKVKVFCESLPEDSRETIIMTHILPCVKYPEVRLNIISNLDCVNEVIGIRQLSQSLLPAIVELAEDAKWRVRLAIIEYMPLLAGQLGVEFFDEKLNSLCMAWLIDHVYAIREAATCNLMKLVEKFGAEWAQNTIVPKVLGMANDSNYLHRMTTLFCINALSEVCGQEITTKHMLPVVLKMSTDQVANVRFNVARCLQKIGPVLDSSALQAEVKPVLEKLATDQDMDVKYFALEAISGMYLFNLPTYIFSETFSFSSILFFFFSFSLSP</sequence>
<evidence type="ECO:0000259" key="5">
    <source>
        <dbReference type="Pfam" id="PF22646"/>
    </source>
</evidence>
<dbReference type="Pfam" id="PF22646">
    <property type="entry name" value="PPP2R1A-like_HEAT"/>
    <property type="match status" value="1"/>
</dbReference>
<name>A0A672QEQ1_SINGR</name>
<dbReference type="GO" id="GO:0005634">
    <property type="term" value="C:nucleus"/>
    <property type="evidence" value="ECO:0007669"/>
    <property type="project" value="TreeGrafter"/>
</dbReference>
<feature type="repeat" description="HEAT" evidence="3">
    <location>
        <begin position="284"/>
        <end position="322"/>
    </location>
</feature>
<organism evidence="6 7">
    <name type="scientific">Sinocyclocheilus grahami</name>
    <name type="common">Dianchi golden-line fish</name>
    <name type="synonym">Barbus grahami</name>
    <dbReference type="NCBI Taxonomy" id="75366"/>
    <lineage>
        <taxon>Eukaryota</taxon>
        <taxon>Metazoa</taxon>
        <taxon>Chordata</taxon>
        <taxon>Craniata</taxon>
        <taxon>Vertebrata</taxon>
        <taxon>Euteleostomi</taxon>
        <taxon>Actinopterygii</taxon>
        <taxon>Neopterygii</taxon>
        <taxon>Teleostei</taxon>
        <taxon>Ostariophysi</taxon>
        <taxon>Cypriniformes</taxon>
        <taxon>Cyprinidae</taxon>
        <taxon>Cyprininae</taxon>
        <taxon>Sinocyclocheilus</taxon>
    </lineage>
</organism>
<dbReference type="GO" id="GO:0005829">
    <property type="term" value="C:cytosol"/>
    <property type="evidence" value="ECO:0007669"/>
    <property type="project" value="TreeGrafter"/>
</dbReference>
<dbReference type="Proteomes" id="UP000472262">
    <property type="component" value="Unassembled WGS sequence"/>
</dbReference>
<dbReference type="PANTHER" id="PTHR10648:SF4">
    <property type="entry name" value="PROTEIN PHOSPHATASE 2 (FORMERLY 2A), REGULATORY SUBUNIT A, BETA ISOFORM-RELATED"/>
    <property type="match status" value="1"/>
</dbReference>
<feature type="repeat" description="HEAT" evidence="3">
    <location>
        <begin position="516"/>
        <end position="554"/>
    </location>
</feature>
<protein>
    <submittedName>
        <fullName evidence="6">Serine/threonine-protein phosphatase 2A 65 kDa regulatory subunit A beta isoform</fullName>
    </submittedName>
</protein>
<dbReference type="InterPro" id="IPR051023">
    <property type="entry name" value="PP2A_Regulatory_Subunit_A"/>
</dbReference>
<dbReference type="SUPFAM" id="SSF48371">
    <property type="entry name" value="ARM repeat"/>
    <property type="match status" value="1"/>
</dbReference>
<keyword evidence="4" id="KW-0472">Membrane</keyword>
<evidence type="ECO:0000256" key="1">
    <source>
        <dbReference type="ARBA" id="ARBA00022737"/>
    </source>
</evidence>
<feature type="repeat" description="HEAT" evidence="3">
    <location>
        <begin position="129"/>
        <end position="167"/>
    </location>
</feature>
<accession>A0A672QEQ1</accession>
<feature type="repeat" description="HEAT" evidence="3">
    <location>
        <begin position="206"/>
        <end position="244"/>
    </location>
</feature>
<dbReference type="InterPro" id="IPR021133">
    <property type="entry name" value="HEAT_type_2"/>
</dbReference>
<comment type="similarity">
    <text evidence="2">Belongs to the phosphatase 2A regulatory subunit A family.</text>
</comment>
<feature type="repeat" description="HEAT" evidence="3">
    <location>
        <begin position="323"/>
        <end position="360"/>
    </location>
</feature>
<dbReference type="InterPro" id="IPR016024">
    <property type="entry name" value="ARM-type_fold"/>
</dbReference>